<keyword evidence="1" id="KW-0472">Membrane</keyword>
<feature type="transmembrane region" description="Helical" evidence="1">
    <location>
        <begin position="204"/>
        <end position="222"/>
    </location>
</feature>
<organism evidence="2 3">
    <name type="scientific">Pseudolysobacter antarcticus</name>
    <dbReference type="NCBI Taxonomy" id="2511995"/>
    <lineage>
        <taxon>Bacteria</taxon>
        <taxon>Pseudomonadati</taxon>
        <taxon>Pseudomonadota</taxon>
        <taxon>Gammaproteobacteria</taxon>
        <taxon>Lysobacterales</taxon>
        <taxon>Rhodanobacteraceae</taxon>
        <taxon>Pseudolysobacter</taxon>
    </lineage>
</organism>
<feature type="transmembrane region" description="Helical" evidence="1">
    <location>
        <begin position="234"/>
        <end position="261"/>
    </location>
</feature>
<feature type="transmembrane region" description="Helical" evidence="1">
    <location>
        <begin position="370"/>
        <end position="389"/>
    </location>
</feature>
<dbReference type="AlphaFoldDB" id="A0A411HPB4"/>
<dbReference type="OrthoDB" id="316175at2"/>
<keyword evidence="1" id="KW-0812">Transmembrane</keyword>
<dbReference type="EMBL" id="CP035704">
    <property type="protein sequence ID" value="QBB72325.1"/>
    <property type="molecule type" value="Genomic_DNA"/>
</dbReference>
<dbReference type="KEGG" id="xbc:ELE36_19200"/>
<evidence type="ECO:0000313" key="2">
    <source>
        <dbReference type="EMBL" id="QBB72325.1"/>
    </source>
</evidence>
<feature type="transmembrane region" description="Helical" evidence="1">
    <location>
        <begin position="427"/>
        <end position="446"/>
    </location>
</feature>
<feature type="transmembrane region" description="Helical" evidence="1">
    <location>
        <begin position="140"/>
        <end position="160"/>
    </location>
</feature>
<dbReference type="RefSeq" id="WP_129836186.1">
    <property type="nucleotide sequence ID" value="NZ_CP035704.1"/>
</dbReference>
<feature type="transmembrane region" description="Helical" evidence="1">
    <location>
        <begin position="288"/>
        <end position="311"/>
    </location>
</feature>
<feature type="transmembrane region" description="Helical" evidence="1">
    <location>
        <begin position="331"/>
        <end position="358"/>
    </location>
</feature>
<sequence>MHLVDGAAPSALVGQMTDGIEVNRDSAGRVSGATTTAPHSRQSRLRSLAAPFLLALACLLVYNANLRQIGAGDTLAARYLPLILWHDGSLELSAHTDLLAQGHPTDFKRYRPANADGKAVYFEPPTYWLVRTREHQLASFYPLVTPLLVAPLYVPAVLWLNAHGWEQSQVDRIAEWMEKLAASILAAAASVLVYLTLRREGNRWSLPLALVFAFGTNTWMISSQALWQHGTGELLVAAAILLVLGPATFMRLTLLGALCVLMTANRPPDALIAMALGLFIVCRRWRDAAWLIAGGVVPLAAMLVYNLNFMGHLAGGYGLVKPPDNFFQNDWSGLAGLLVSPARGLLVFSPFLVFAPIGLSQRLRSSESRVLVVALGLAVIAQLVLYAQGDWRAGTSWGPRWLTDLLPILMWMLAPAPLIMRPIARGLLVLAMVASVGVQTVGAFWYTKTSDELIYAGDPASMRGAWDPGNIPFVTELRHPPARGELLCDAMGSIDLIGQSLRPSADMRPELESGAVLEGWALACGRSPAQILLLVDGLIIGSTAEFLPRPDVDKAMHTSAPTGWRISASLWGVASGERVLQLAVRIEPRSDFRIVREQHVIVHPQAPAKTVAEPAQQPSTSELDAMAARAALVLREHQTAYGAWLTSHTTAPRYEASQPEMNTFVTSTLVDLLAPIARRQNVDTALQRARTHLAAQIEDNGLVRYHGLPDGPTIGTLGCAITPDSDDTALVWRIAGRGVDDPRQQRMLETLARYKDARGFYRTWLAARKNYQCIDPGSDPNPTDIAIQMHVYLILRVLDPPSARALCGALQRSFHDEDIWVYYAKSALIPYLRVAELQQLGCTLALPVERLALPAEGQEIWSEAARWLVESTALPNDAEARQEARRVLAQLGVDDFALIRRSPPLLYHNDLSATVRRFYWSEDVGYALWLRLYEVVGIDAEPHRQP</sequence>
<feature type="transmembrane region" description="Helical" evidence="1">
    <location>
        <begin position="48"/>
        <end position="66"/>
    </location>
</feature>
<proteinExistence type="predicted"/>
<keyword evidence="1" id="KW-1133">Transmembrane helix</keyword>
<dbReference type="Proteomes" id="UP000291562">
    <property type="component" value="Chromosome"/>
</dbReference>
<evidence type="ECO:0000256" key="1">
    <source>
        <dbReference type="SAM" id="Phobius"/>
    </source>
</evidence>
<accession>A0A411HPB4</accession>
<protein>
    <submittedName>
        <fullName evidence="2">Uncharacterized protein</fullName>
    </submittedName>
</protein>
<name>A0A411HPB4_9GAMM</name>
<gene>
    <name evidence="2" type="ORF">ELE36_19200</name>
</gene>
<feature type="transmembrane region" description="Helical" evidence="1">
    <location>
        <begin position="401"/>
        <end position="420"/>
    </location>
</feature>
<feature type="transmembrane region" description="Helical" evidence="1">
    <location>
        <begin position="180"/>
        <end position="197"/>
    </location>
</feature>
<keyword evidence="3" id="KW-1185">Reference proteome</keyword>
<reference evidence="2 3" key="1">
    <citation type="submission" date="2019-01" db="EMBL/GenBank/DDBJ databases">
        <title>Pseudolysobacter antarctica gen. nov., sp. nov., isolated from Fildes Peninsula, Antarctica.</title>
        <authorList>
            <person name="Wei Z."/>
            <person name="Peng F."/>
        </authorList>
    </citation>
    <scope>NUCLEOTIDE SEQUENCE [LARGE SCALE GENOMIC DNA]</scope>
    <source>
        <strain evidence="2 3">AQ6-296</strain>
    </source>
</reference>
<evidence type="ECO:0000313" key="3">
    <source>
        <dbReference type="Proteomes" id="UP000291562"/>
    </source>
</evidence>